<sequence length="388" mass="43124">MDYQQYLSHRALNLPASGIRKFWELAMATENVVSLAIGEPDYTPPQAVLDEMKHALDNQDTHYTSNHGLPELRTAISEWYNKHYYVNYDISEIMLTIGASEGIDLALRVLLNDGDEVLIPDPSYVAYKGEVLLNNGVPVMVPTYLKEGFALTVEDLEKYVTPNTKALLMGFPSNPTGAILSKEQLQAIADFAIKHDIMVISDEIYSVLTYDADHHSIAALPNMKKRTITLNGFSKAYAMTGLRIGYLCAPKLIIDMCIKIHQYSIVAPATPVQRAAIVAIRDCDDSIKAMREEYHGRRDLIVTGLQEMGFTAAVPQGAFYVYPDISSTGLSDEEFAIQLLQSKKVAVVPGSAFGDCGKNKIRISYASSRETIQTALRLMKEFVEELKN</sequence>
<dbReference type="InterPro" id="IPR015424">
    <property type="entry name" value="PyrdxlP-dep_Trfase"/>
</dbReference>
<evidence type="ECO:0000256" key="1">
    <source>
        <dbReference type="ARBA" id="ARBA00001933"/>
    </source>
</evidence>
<evidence type="ECO:0000256" key="6">
    <source>
        <dbReference type="RuleBase" id="RU000481"/>
    </source>
</evidence>
<keyword evidence="5" id="KW-0663">Pyridoxal phosphate</keyword>
<dbReference type="InterPro" id="IPR015422">
    <property type="entry name" value="PyrdxlP-dep_Trfase_small"/>
</dbReference>
<dbReference type="RefSeq" id="WP_317330035.1">
    <property type="nucleotide sequence ID" value="NZ_JAWJZA010000006.1"/>
</dbReference>
<dbReference type="EMBL" id="JAWJZB010000007">
    <property type="protein sequence ID" value="MDV5088545.1"/>
    <property type="molecule type" value="Genomic_DNA"/>
</dbReference>
<reference evidence="8 9" key="1">
    <citation type="submission" date="2023-10" db="EMBL/GenBank/DDBJ databases">
        <title>Veillonella sp. nov., isolated from a pig farm feces dump.</title>
        <authorList>
            <person name="Chang Y.-H."/>
        </authorList>
    </citation>
    <scope>NUCLEOTIDE SEQUENCE [LARGE SCALE GENOMIC DNA]</scope>
    <source>
        <strain evidence="8 9">YH-vei2233</strain>
    </source>
</reference>
<dbReference type="PRINTS" id="PR00753">
    <property type="entry name" value="ACCSYNTHASE"/>
</dbReference>
<protein>
    <recommendedName>
        <fullName evidence="6">Aminotransferase</fullName>
        <ecNumber evidence="6">2.6.1.-</ecNumber>
    </recommendedName>
</protein>
<dbReference type="EC" id="2.6.1.-" evidence="6"/>
<comment type="caution">
    <text evidence="8">The sequence shown here is derived from an EMBL/GenBank/DDBJ whole genome shotgun (WGS) entry which is preliminary data.</text>
</comment>
<dbReference type="InterPro" id="IPR015421">
    <property type="entry name" value="PyrdxlP-dep_Trfase_major"/>
</dbReference>
<dbReference type="InterPro" id="IPR050596">
    <property type="entry name" value="AspAT/PAT-like"/>
</dbReference>
<evidence type="ECO:0000313" key="8">
    <source>
        <dbReference type="EMBL" id="MDV5088545.1"/>
    </source>
</evidence>
<evidence type="ECO:0000256" key="2">
    <source>
        <dbReference type="ARBA" id="ARBA00007441"/>
    </source>
</evidence>
<evidence type="ECO:0000256" key="4">
    <source>
        <dbReference type="ARBA" id="ARBA00022679"/>
    </source>
</evidence>
<dbReference type="PANTHER" id="PTHR46383">
    <property type="entry name" value="ASPARTATE AMINOTRANSFERASE"/>
    <property type="match status" value="1"/>
</dbReference>
<dbReference type="Gene3D" id="3.90.1150.10">
    <property type="entry name" value="Aspartate Aminotransferase, domain 1"/>
    <property type="match status" value="1"/>
</dbReference>
<keyword evidence="9" id="KW-1185">Reference proteome</keyword>
<dbReference type="SUPFAM" id="SSF53383">
    <property type="entry name" value="PLP-dependent transferases"/>
    <property type="match status" value="1"/>
</dbReference>
<dbReference type="PROSITE" id="PS00105">
    <property type="entry name" value="AA_TRANSFER_CLASS_1"/>
    <property type="match status" value="1"/>
</dbReference>
<organism evidence="8 9">
    <name type="scientific">Veillonella absiana</name>
    <dbReference type="NCBI Taxonomy" id="3079305"/>
    <lineage>
        <taxon>Bacteria</taxon>
        <taxon>Bacillati</taxon>
        <taxon>Bacillota</taxon>
        <taxon>Negativicutes</taxon>
        <taxon>Veillonellales</taxon>
        <taxon>Veillonellaceae</taxon>
        <taxon>Veillonella</taxon>
    </lineage>
</organism>
<dbReference type="PANTHER" id="PTHR46383:SF3">
    <property type="entry name" value="ASPARTATE AMINOTRANSFERASE-RELATED"/>
    <property type="match status" value="1"/>
</dbReference>
<accession>A0ABU3Z9F4</accession>
<keyword evidence="3 6" id="KW-0032">Aminotransferase</keyword>
<dbReference type="GO" id="GO:0008483">
    <property type="term" value="F:transaminase activity"/>
    <property type="evidence" value="ECO:0007669"/>
    <property type="project" value="UniProtKB-KW"/>
</dbReference>
<gene>
    <name evidence="8" type="ORF">RVY80_06790</name>
</gene>
<dbReference type="Proteomes" id="UP001272515">
    <property type="component" value="Unassembled WGS sequence"/>
</dbReference>
<dbReference type="Gene3D" id="3.40.640.10">
    <property type="entry name" value="Type I PLP-dependent aspartate aminotransferase-like (Major domain)"/>
    <property type="match status" value="1"/>
</dbReference>
<feature type="domain" description="Aminotransferase class I/classII large" evidence="7">
    <location>
        <begin position="31"/>
        <end position="376"/>
    </location>
</feature>
<evidence type="ECO:0000256" key="3">
    <source>
        <dbReference type="ARBA" id="ARBA00022576"/>
    </source>
</evidence>
<evidence type="ECO:0000259" key="7">
    <source>
        <dbReference type="Pfam" id="PF00155"/>
    </source>
</evidence>
<dbReference type="CDD" id="cd00609">
    <property type="entry name" value="AAT_like"/>
    <property type="match status" value="1"/>
</dbReference>
<dbReference type="InterPro" id="IPR004838">
    <property type="entry name" value="NHTrfase_class1_PyrdxlP-BS"/>
</dbReference>
<name>A0ABU3Z9F4_9FIRM</name>
<keyword evidence="4 6" id="KW-0808">Transferase</keyword>
<evidence type="ECO:0000313" key="9">
    <source>
        <dbReference type="Proteomes" id="UP001272515"/>
    </source>
</evidence>
<comment type="cofactor">
    <cofactor evidence="1 6">
        <name>pyridoxal 5'-phosphate</name>
        <dbReference type="ChEBI" id="CHEBI:597326"/>
    </cofactor>
</comment>
<comment type="similarity">
    <text evidence="2 6">Belongs to the class-I pyridoxal-phosphate-dependent aminotransferase family.</text>
</comment>
<proteinExistence type="inferred from homology"/>
<evidence type="ECO:0000256" key="5">
    <source>
        <dbReference type="ARBA" id="ARBA00022898"/>
    </source>
</evidence>
<dbReference type="InterPro" id="IPR004839">
    <property type="entry name" value="Aminotransferase_I/II_large"/>
</dbReference>
<dbReference type="Pfam" id="PF00155">
    <property type="entry name" value="Aminotran_1_2"/>
    <property type="match status" value="1"/>
</dbReference>